<feature type="binding site" evidence="10">
    <location>
        <position position="74"/>
    </location>
    <ligand>
        <name>(6S)-5-formyl-5,6,7,8-tetrahydrofolate</name>
        <dbReference type="ChEBI" id="CHEBI:57457"/>
    </ligand>
</feature>
<dbReference type="Pfam" id="PF12631">
    <property type="entry name" value="MnmE_helical"/>
    <property type="match status" value="1"/>
</dbReference>
<keyword evidence="9 10" id="KW-0342">GTP-binding</keyword>
<keyword evidence="12" id="KW-0175">Coiled coil</keyword>
<dbReference type="NCBIfam" id="TIGR00450">
    <property type="entry name" value="mnmE_trmE_thdF"/>
    <property type="match status" value="1"/>
</dbReference>
<feature type="binding site" evidence="10">
    <location>
        <position position="17"/>
    </location>
    <ligand>
        <name>(6S)-5-formyl-5,6,7,8-tetrahydrofolate</name>
        <dbReference type="ChEBI" id="CHEBI:57457"/>
    </ligand>
</feature>
<dbReference type="SUPFAM" id="SSF116878">
    <property type="entry name" value="TrmE connector domain"/>
    <property type="match status" value="1"/>
</dbReference>
<feature type="binding site" evidence="10">
    <location>
        <position position="113"/>
    </location>
    <ligand>
        <name>(6S)-5-formyl-5,6,7,8-tetrahydrofolate</name>
        <dbReference type="ChEBI" id="CHEBI:57457"/>
    </ligand>
</feature>
<feature type="coiled-coil region" evidence="12">
    <location>
        <begin position="385"/>
        <end position="419"/>
    </location>
</feature>
<dbReference type="PANTHER" id="PTHR42714:SF2">
    <property type="entry name" value="TRNA MODIFICATION GTPASE GTPBP3, MITOCHONDRIAL"/>
    <property type="match status" value="1"/>
</dbReference>
<feature type="binding site" evidence="10">
    <location>
        <position position="240"/>
    </location>
    <ligand>
        <name>K(+)</name>
        <dbReference type="ChEBI" id="CHEBI:29103"/>
    </ligand>
</feature>
<keyword evidence="5 10" id="KW-0547">Nucleotide-binding</keyword>
<dbReference type="EMBL" id="BDOQ01000003">
    <property type="protein sequence ID" value="GBG13765.1"/>
    <property type="molecule type" value="Genomic_DNA"/>
</dbReference>
<dbReference type="InterPro" id="IPR004520">
    <property type="entry name" value="GTPase_MnmE"/>
</dbReference>
<evidence type="ECO:0000259" key="13">
    <source>
        <dbReference type="PROSITE" id="PS51709"/>
    </source>
</evidence>
<comment type="caution">
    <text evidence="14">The sequence shown here is derived from an EMBL/GenBank/DDBJ whole genome shotgun (WGS) entry which is preliminary data.</text>
</comment>
<evidence type="ECO:0000256" key="3">
    <source>
        <dbReference type="ARBA" id="ARBA00022694"/>
    </source>
</evidence>
<comment type="caution">
    <text evidence="10">Lacks conserved residue(s) required for the propagation of feature annotation.</text>
</comment>
<evidence type="ECO:0000313" key="15">
    <source>
        <dbReference type="Proteomes" id="UP000245081"/>
    </source>
</evidence>
<evidence type="ECO:0000256" key="1">
    <source>
        <dbReference type="ARBA" id="ARBA00011043"/>
    </source>
</evidence>
<comment type="subcellular location">
    <subcellularLocation>
        <location evidence="10">Cytoplasm</location>
    </subcellularLocation>
</comment>
<dbReference type="PANTHER" id="PTHR42714">
    <property type="entry name" value="TRNA MODIFICATION GTPASE GTPBP3"/>
    <property type="match status" value="1"/>
</dbReference>
<dbReference type="PROSITE" id="PS51709">
    <property type="entry name" value="G_TRME"/>
    <property type="match status" value="1"/>
</dbReference>
<dbReference type="AlphaFoldDB" id="A0A2R5F6R5"/>
<dbReference type="NCBIfam" id="TIGR00231">
    <property type="entry name" value="small_GTP"/>
    <property type="match status" value="1"/>
</dbReference>
<reference evidence="14 15" key="1">
    <citation type="journal article" date="2018" name="Environ. Microbiol.">
        <title>Isolation and genomic characterization of Novimethylophilus kurashikiensis gen. nov. sp. nov., a new lanthanide-dependent methylotrophic species of Methylophilaceae.</title>
        <authorList>
            <person name="Lv H."/>
            <person name="Sahin N."/>
            <person name="Tani A."/>
        </authorList>
    </citation>
    <scope>NUCLEOTIDE SEQUENCE [LARGE SCALE GENOMIC DNA]</scope>
    <source>
        <strain evidence="14 15">La2-4</strain>
    </source>
</reference>
<dbReference type="SUPFAM" id="SSF52540">
    <property type="entry name" value="P-loop containing nucleoside triphosphate hydrolases"/>
    <property type="match status" value="1"/>
</dbReference>
<evidence type="ECO:0000256" key="9">
    <source>
        <dbReference type="ARBA" id="ARBA00023134"/>
    </source>
</evidence>
<keyword evidence="7 10" id="KW-0460">Magnesium</keyword>
<dbReference type="Gene3D" id="3.30.1360.120">
    <property type="entry name" value="Probable tRNA modification gtpase trme, domain 1"/>
    <property type="match status" value="1"/>
</dbReference>
<keyword evidence="3 10" id="KW-0819">tRNA processing</keyword>
<comment type="cofactor">
    <cofactor evidence="10">
        <name>K(+)</name>
        <dbReference type="ChEBI" id="CHEBI:29103"/>
    </cofactor>
    <text evidence="10">Binds 1 potassium ion per subunit.</text>
</comment>
<feature type="binding site" evidence="10">
    <location>
        <begin position="219"/>
        <end position="224"/>
    </location>
    <ligand>
        <name>GTP</name>
        <dbReference type="ChEBI" id="CHEBI:37565"/>
    </ligand>
</feature>
<dbReference type="Proteomes" id="UP000245081">
    <property type="component" value="Unassembled WGS sequence"/>
</dbReference>
<feature type="binding site" evidence="10">
    <location>
        <position position="219"/>
    </location>
    <ligand>
        <name>K(+)</name>
        <dbReference type="ChEBI" id="CHEBI:29103"/>
    </ligand>
</feature>
<feature type="binding site" evidence="10">
    <location>
        <position position="243"/>
    </location>
    <ligand>
        <name>K(+)</name>
        <dbReference type="ChEBI" id="CHEBI:29103"/>
    </ligand>
</feature>
<dbReference type="InterPro" id="IPR027417">
    <property type="entry name" value="P-loop_NTPase"/>
</dbReference>
<keyword evidence="15" id="KW-1185">Reference proteome</keyword>
<dbReference type="GO" id="GO:0003924">
    <property type="term" value="F:GTPase activity"/>
    <property type="evidence" value="ECO:0007669"/>
    <property type="project" value="UniProtKB-UniRule"/>
</dbReference>
<feature type="binding site" evidence="10">
    <location>
        <begin position="263"/>
        <end position="266"/>
    </location>
    <ligand>
        <name>GTP</name>
        <dbReference type="ChEBI" id="CHEBI:37565"/>
    </ligand>
</feature>
<evidence type="ECO:0000313" key="14">
    <source>
        <dbReference type="EMBL" id="GBG13765.1"/>
    </source>
</evidence>
<dbReference type="CDD" id="cd04164">
    <property type="entry name" value="trmE"/>
    <property type="match status" value="1"/>
</dbReference>
<dbReference type="Gene3D" id="1.20.120.430">
    <property type="entry name" value="tRNA modification GTPase MnmE domain 2"/>
    <property type="match status" value="1"/>
</dbReference>
<dbReference type="InterPro" id="IPR027368">
    <property type="entry name" value="MnmE_dom2"/>
</dbReference>
<dbReference type="GO" id="GO:0002098">
    <property type="term" value="P:tRNA wobble uridine modification"/>
    <property type="evidence" value="ECO:0007669"/>
    <property type="project" value="TreeGrafter"/>
</dbReference>
<proteinExistence type="inferred from homology"/>
<feature type="binding site" evidence="10">
    <location>
        <position position="244"/>
    </location>
    <ligand>
        <name>Mg(2+)</name>
        <dbReference type="ChEBI" id="CHEBI:18420"/>
    </ligand>
</feature>
<dbReference type="InterPro" id="IPR025867">
    <property type="entry name" value="MnmE_helical"/>
</dbReference>
<keyword evidence="6 10" id="KW-0378">Hydrolase</keyword>
<feature type="binding site" evidence="10">
    <location>
        <position position="238"/>
    </location>
    <ligand>
        <name>K(+)</name>
        <dbReference type="ChEBI" id="CHEBI:29103"/>
    </ligand>
</feature>
<evidence type="ECO:0000256" key="6">
    <source>
        <dbReference type="ARBA" id="ARBA00022801"/>
    </source>
</evidence>
<evidence type="ECO:0000256" key="5">
    <source>
        <dbReference type="ARBA" id="ARBA00022741"/>
    </source>
</evidence>
<dbReference type="InterPro" id="IPR006073">
    <property type="entry name" value="GTP-bd"/>
</dbReference>
<evidence type="ECO:0000256" key="4">
    <source>
        <dbReference type="ARBA" id="ARBA00022723"/>
    </source>
</evidence>
<comment type="subunit">
    <text evidence="10">Homodimer. Heterotetramer of two MnmE and two MnmG subunits.</text>
</comment>
<comment type="function">
    <text evidence="10">Exhibits a very high intrinsic GTPase hydrolysis rate. Involved in the addition of a carboxymethylaminomethyl (cmnm) group at the wobble position (U34) of certain tRNAs, forming tRNA-cmnm(5)s(2)U34.</text>
</comment>
<gene>
    <name evidence="10 14" type="primary">mnmE</name>
    <name evidence="10" type="synonym">trmE</name>
    <name evidence="14" type="ORF">NMK_1316</name>
</gene>
<dbReference type="Pfam" id="PF10396">
    <property type="entry name" value="TrmE_N"/>
    <property type="match status" value="1"/>
</dbReference>
<evidence type="ECO:0000256" key="8">
    <source>
        <dbReference type="ARBA" id="ARBA00022958"/>
    </source>
</evidence>
<keyword evidence="4 10" id="KW-0479">Metal-binding</keyword>
<feature type="domain" description="TrmE-type G" evidence="13">
    <location>
        <begin position="209"/>
        <end position="366"/>
    </location>
</feature>
<feature type="binding site" evidence="10">
    <location>
        <position position="440"/>
    </location>
    <ligand>
        <name>(6S)-5-formyl-5,6,7,8-tetrahydrofolate</name>
        <dbReference type="ChEBI" id="CHEBI:57457"/>
    </ligand>
</feature>
<evidence type="ECO:0000256" key="12">
    <source>
        <dbReference type="SAM" id="Coils"/>
    </source>
</evidence>
<keyword evidence="2 10" id="KW-0963">Cytoplasm</keyword>
<sequence length="440" mass="47679">MAAIATAPGRGGIGVIRVSGRAAPDIAVTILGRCPSPRHATYIDFLDTDGSTIDRGIAIYFPAPHSYTGENILELQGHGGTAVLQRLLQRCLALGAKLAEPGEFTKRAYLNDKLDLAQAEAVADLIDASTDLAARSAMRSLSGEFSSHVHALRERLINLRMYVEACLDFPEEDIDFITEGGVIDKLESIRNELSLLSTTAKQGSILREGIQVVLIGQPNVGKSSLMNQLAGQDIAIVTAIAGTTRDTIRSEIQLEGVPIHVIDTAGLRETVDEVEIFGIQRTWRAAETAHIALILVDATHGITENEKSILARLSGVPQQIWIHNKIDLVNSSPEIREVDGKTHIFLSAKTGHGISLLKQHLLELAGWRAGTEGVFMARQRHLKALDGVSQSIENAKKNLNQAELLAEDLRLAQESLNEITGEFTSDDLLGEIFGRFCIGK</sequence>
<dbReference type="GO" id="GO:0046872">
    <property type="term" value="F:metal ion binding"/>
    <property type="evidence" value="ECO:0007669"/>
    <property type="project" value="UniProtKB-KW"/>
</dbReference>
<name>A0A2R5F6R5_9PROT</name>
<keyword evidence="8 10" id="KW-0630">Potassium</keyword>
<feature type="binding site" evidence="10">
    <location>
        <position position="223"/>
    </location>
    <ligand>
        <name>Mg(2+)</name>
        <dbReference type="ChEBI" id="CHEBI:18420"/>
    </ligand>
</feature>
<evidence type="ECO:0000256" key="11">
    <source>
        <dbReference type="RuleBase" id="RU003313"/>
    </source>
</evidence>
<evidence type="ECO:0000256" key="2">
    <source>
        <dbReference type="ARBA" id="ARBA00022490"/>
    </source>
</evidence>
<dbReference type="Pfam" id="PF01926">
    <property type="entry name" value="MMR_HSR1"/>
    <property type="match status" value="1"/>
</dbReference>
<evidence type="ECO:0000256" key="7">
    <source>
        <dbReference type="ARBA" id="ARBA00022842"/>
    </source>
</evidence>
<dbReference type="GO" id="GO:0005829">
    <property type="term" value="C:cytosol"/>
    <property type="evidence" value="ECO:0007669"/>
    <property type="project" value="TreeGrafter"/>
</dbReference>
<accession>A0A2R5F6R5</accession>
<organism evidence="14 15">
    <name type="scientific">Novimethylophilus kurashikiensis</name>
    <dbReference type="NCBI Taxonomy" id="1825523"/>
    <lineage>
        <taxon>Bacteria</taxon>
        <taxon>Pseudomonadati</taxon>
        <taxon>Pseudomonadota</taxon>
        <taxon>Betaproteobacteria</taxon>
        <taxon>Nitrosomonadales</taxon>
        <taxon>Methylophilaceae</taxon>
        <taxon>Novimethylophilus</taxon>
    </lineage>
</organism>
<dbReference type="CDD" id="cd14858">
    <property type="entry name" value="TrmE_N"/>
    <property type="match status" value="1"/>
</dbReference>
<dbReference type="GO" id="GO:0005525">
    <property type="term" value="F:GTP binding"/>
    <property type="evidence" value="ECO:0007669"/>
    <property type="project" value="UniProtKB-UniRule"/>
</dbReference>
<dbReference type="Gene3D" id="3.40.50.300">
    <property type="entry name" value="P-loop containing nucleotide triphosphate hydrolases"/>
    <property type="match status" value="1"/>
</dbReference>
<dbReference type="HAMAP" id="MF_00379">
    <property type="entry name" value="GTPase_MnmE"/>
    <property type="match status" value="1"/>
</dbReference>
<dbReference type="NCBIfam" id="NF003661">
    <property type="entry name" value="PRK05291.1-3"/>
    <property type="match status" value="1"/>
</dbReference>
<evidence type="ECO:0000256" key="10">
    <source>
        <dbReference type="HAMAP-Rule" id="MF_00379"/>
    </source>
</evidence>
<comment type="similarity">
    <text evidence="1 10 11">Belongs to the TRAFAC class TrmE-Era-EngA-EngB-Septin-like GTPase superfamily. TrmE GTPase family.</text>
</comment>
<dbReference type="InterPro" id="IPR027266">
    <property type="entry name" value="TrmE/GcvT-like"/>
</dbReference>
<dbReference type="GO" id="GO:0030488">
    <property type="term" value="P:tRNA methylation"/>
    <property type="evidence" value="ECO:0007669"/>
    <property type="project" value="TreeGrafter"/>
</dbReference>
<dbReference type="InterPro" id="IPR005225">
    <property type="entry name" value="Small_GTP-bd"/>
</dbReference>
<feature type="binding site" evidence="10">
    <location>
        <begin position="238"/>
        <end position="244"/>
    </location>
    <ligand>
        <name>GTP</name>
        <dbReference type="ChEBI" id="CHEBI:37565"/>
    </ligand>
</feature>
<dbReference type="FunFam" id="3.40.50.300:FF:001376">
    <property type="entry name" value="tRNA modification GTPase MnmE"/>
    <property type="match status" value="1"/>
</dbReference>
<dbReference type="InterPro" id="IPR018948">
    <property type="entry name" value="GTP-bd_TrmE_N"/>
</dbReference>
<protein>
    <recommendedName>
        <fullName evidence="10">tRNA modification GTPase MnmE</fullName>
        <ecNumber evidence="10">3.6.-.-</ecNumber>
    </recommendedName>
</protein>
<dbReference type="InterPro" id="IPR031168">
    <property type="entry name" value="G_TrmE"/>
</dbReference>
<dbReference type="EC" id="3.6.-.-" evidence="10"/>